<keyword evidence="3" id="KW-1185">Reference proteome</keyword>
<dbReference type="Gene3D" id="1.50.10.10">
    <property type="match status" value="1"/>
</dbReference>
<name>A0ABS7DNY1_9FIRM</name>
<sequence>MKETPNHLIGEKSPYLLQHAYNPVNWYPWGEEAFSKAQAEDKPVFLSIGYSTCHWCHVMERESFEDDEVAQALNRDFIAVKVDKEERPDVDAVYMTVCQALTGSGGWPLTILMTPDQKPFYAGTYFPKESRYSMPGLMDLLASAAQQWRENRKELLGSGERIAMALRGQTVKKKGRLTKDLLVSARSWFRQTFDRQYGGFGASPKFPSPHNLLFLLQYAMLEKEGDTLQMAEKTLLQMYRGGIFDHVGFGFSRYSTDDKWLVPHFEKMLYDNALLTMVYLEAYQITQNVFYKTVAVKTMDYILREMTDENGGFYCAQDADSDGQEGKYYVFTPDEIVSLFGENDGRIFIEYFGMTSGGNFEGKNILNLIGNPNAECVNEEIERLLPKVYEYRLTRTKLHKDDKILTSWNALMITAFADAYRILEDNRYLDAAEKAMSFLQSSLTDEQGDLRVRYRDGEAAGMGGLDDYAFTVWALLSIYDATYDVDYLQQASELNQKMLNRFHDKESGGFYLSASDAEALIYRPKETYDGAIPSGNSAASLCLTKLAALTGNPALQEAADQQLRFMAGAAQEFPAGHSFALTAMTAALYPSREIVCVVKDGADFERVKSLLHKKRMPNTTVLVKSAENAEQLAKLAEFTREYSLRDGKSAYYICQNNACSPPIYDLKELDQKLSQ</sequence>
<dbReference type="SUPFAM" id="SSF52833">
    <property type="entry name" value="Thioredoxin-like"/>
    <property type="match status" value="1"/>
</dbReference>
<dbReference type="InterPro" id="IPR004879">
    <property type="entry name" value="Ssp411-like_TRX"/>
</dbReference>
<dbReference type="InterPro" id="IPR036249">
    <property type="entry name" value="Thioredoxin-like_sf"/>
</dbReference>
<gene>
    <name evidence="2" type="ORF">J5W02_05360</name>
</gene>
<dbReference type="InterPro" id="IPR024705">
    <property type="entry name" value="Ssp411"/>
</dbReference>
<dbReference type="Pfam" id="PF03190">
    <property type="entry name" value="Thioredox_DsbH"/>
    <property type="match status" value="1"/>
</dbReference>
<proteinExistence type="predicted"/>
<dbReference type="RefSeq" id="WP_219964653.1">
    <property type="nucleotide sequence ID" value="NZ_JAGFNZ010000002.1"/>
</dbReference>
<evidence type="ECO:0000259" key="1">
    <source>
        <dbReference type="Pfam" id="PF03190"/>
    </source>
</evidence>
<reference evidence="2 3" key="1">
    <citation type="submission" date="2021-03" db="EMBL/GenBank/DDBJ databases">
        <title>Caproiciproducens sp. nov. isolated from feces of cow.</title>
        <authorList>
            <person name="Choi J.-Y."/>
        </authorList>
    </citation>
    <scope>NUCLEOTIDE SEQUENCE [LARGE SCALE GENOMIC DNA]</scope>
    <source>
        <strain evidence="2 3">AGMB10547</strain>
    </source>
</reference>
<comment type="caution">
    <text evidence="2">The sequence shown here is derived from an EMBL/GenBank/DDBJ whole genome shotgun (WGS) entry which is preliminary data.</text>
</comment>
<dbReference type="CDD" id="cd02955">
    <property type="entry name" value="SSP411"/>
    <property type="match status" value="1"/>
</dbReference>
<dbReference type="PANTHER" id="PTHR42899:SF1">
    <property type="entry name" value="SPERMATOGENESIS-ASSOCIATED PROTEIN 20"/>
    <property type="match status" value="1"/>
</dbReference>
<evidence type="ECO:0000313" key="3">
    <source>
        <dbReference type="Proteomes" id="UP000719942"/>
    </source>
</evidence>
<dbReference type="EMBL" id="JAGFNZ010000002">
    <property type="protein sequence ID" value="MBW7572236.1"/>
    <property type="molecule type" value="Genomic_DNA"/>
</dbReference>
<dbReference type="PIRSF" id="PIRSF006402">
    <property type="entry name" value="UCP006402_thioredoxin"/>
    <property type="match status" value="1"/>
</dbReference>
<accession>A0ABS7DNY1</accession>
<dbReference type="Gene3D" id="3.40.30.10">
    <property type="entry name" value="Glutaredoxin"/>
    <property type="match status" value="1"/>
</dbReference>
<organism evidence="2 3">
    <name type="scientific">Caproiciproducens faecalis</name>
    <dbReference type="NCBI Taxonomy" id="2820301"/>
    <lineage>
        <taxon>Bacteria</taxon>
        <taxon>Bacillati</taxon>
        <taxon>Bacillota</taxon>
        <taxon>Clostridia</taxon>
        <taxon>Eubacteriales</taxon>
        <taxon>Acutalibacteraceae</taxon>
        <taxon>Caproiciproducens</taxon>
    </lineage>
</organism>
<dbReference type="Proteomes" id="UP000719942">
    <property type="component" value="Unassembled WGS sequence"/>
</dbReference>
<evidence type="ECO:0000313" key="2">
    <source>
        <dbReference type="EMBL" id="MBW7572236.1"/>
    </source>
</evidence>
<dbReference type="InterPro" id="IPR008928">
    <property type="entry name" value="6-hairpin_glycosidase_sf"/>
</dbReference>
<feature type="domain" description="Spermatogenesis-associated protein 20-like TRX" evidence="1">
    <location>
        <begin position="6"/>
        <end position="166"/>
    </location>
</feature>
<dbReference type="InterPro" id="IPR012341">
    <property type="entry name" value="6hp_glycosidase-like_sf"/>
</dbReference>
<dbReference type="PANTHER" id="PTHR42899">
    <property type="entry name" value="SPERMATOGENESIS-ASSOCIATED PROTEIN 20"/>
    <property type="match status" value="1"/>
</dbReference>
<protein>
    <submittedName>
        <fullName evidence="2">Thioredoxin domain-containing protein</fullName>
    </submittedName>
</protein>
<dbReference type="SUPFAM" id="SSF48208">
    <property type="entry name" value="Six-hairpin glycosidases"/>
    <property type="match status" value="1"/>
</dbReference>